<dbReference type="Proteomes" id="UP000676386">
    <property type="component" value="Unassembled WGS sequence"/>
</dbReference>
<evidence type="ECO:0000256" key="1">
    <source>
        <dbReference type="ARBA" id="ARBA00034923"/>
    </source>
</evidence>
<evidence type="ECO:0000313" key="4">
    <source>
        <dbReference type="Proteomes" id="UP000676386"/>
    </source>
</evidence>
<comment type="caution">
    <text evidence="3">The sequence shown here is derived from an EMBL/GenBank/DDBJ whole genome shotgun (WGS) entry which is preliminary data.</text>
</comment>
<protein>
    <recommendedName>
        <fullName evidence="1">DNA 3'-5' helicase II</fullName>
    </recommendedName>
</protein>
<keyword evidence="3" id="KW-0347">Helicase</keyword>
<feature type="domain" description="UvrD-like helicase C-terminal" evidence="2">
    <location>
        <begin position="517"/>
        <end position="563"/>
    </location>
</feature>
<reference evidence="3 4" key="1">
    <citation type="submission" date="2021-04" db="EMBL/GenBank/DDBJ databases">
        <title>Chitinophaga sp. nov., isolated from the rhizosphere soil.</title>
        <authorList>
            <person name="He S."/>
        </authorList>
    </citation>
    <scope>NUCLEOTIDE SEQUENCE [LARGE SCALE GENOMIC DNA]</scope>
    <source>
        <strain evidence="3 4">2R12</strain>
    </source>
</reference>
<dbReference type="PANTHER" id="PTHR11070:SF2">
    <property type="entry name" value="ATP-DEPENDENT DNA HELICASE SRS2"/>
    <property type="match status" value="1"/>
</dbReference>
<dbReference type="SUPFAM" id="SSF52540">
    <property type="entry name" value="P-loop containing nucleoside triphosphate hydrolases"/>
    <property type="match status" value="1"/>
</dbReference>
<dbReference type="RefSeq" id="WP_211972199.1">
    <property type="nucleotide sequence ID" value="NZ_JAGTXB010000003.1"/>
</dbReference>
<dbReference type="InterPro" id="IPR027785">
    <property type="entry name" value="UvrD-like_helicase_C"/>
</dbReference>
<keyword evidence="3" id="KW-0547">Nucleotide-binding</keyword>
<keyword evidence="3" id="KW-0067">ATP-binding</keyword>
<dbReference type="PANTHER" id="PTHR11070">
    <property type="entry name" value="UVRD / RECB / PCRA DNA HELICASE FAMILY MEMBER"/>
    <property type="match status" value="1"/>
</dbReference>
<dbReference type="Pfam" id="PF13538">
    <property type="entry name" value="UvrD_C_2"/>
    <property type="match status" value="1"/>
</dbReference>
<dbReference type="EMBL" id="JAGTXB010000003">
    <property type="protein sequence ID" value="MBS0027087.1"/>
    <property type="molecule type" value="Genomic_DNA"/>
</dbReference>
<accession>A0ABS5IXZ3</accession>
<proteinExistence type="predicted"/>
<evidence type="ECO:0000313" key="3">
    <source>
        <dbReference type="EMBL" id="MBS0027087.1"/>
    </source>
</evidence>
<organism evidence="3 4">
    <name type="scientific">Chitinophaga hostae</name>
    <dbReference type="NCBI Taxonomy" id="2831022"/>
    <lineage>
        <taxon>Bacteria</taxon>
        <taxon>Pseudomonadati</taxon>
        <taxon>Bacteroidota</taxon>
        <taxon>Chitinophagia</taxon>
        <taxon>Chitinophagales</taxon>
        <taxon>Chitinophagaceae</taxon>
        <taxon>Chitinophaga</taxon>
    </lineage>
</organism>
<sequence>MEKNLLYIQIEENSLNSAILNEIKGYCGENPNEQLYVINAPLGDKKYKYPYQENAVVILSPRHKLMFVDLKGDDESFEEFYDDFLEDINSISDKYNYRNHIGRPREWKQNNTALISYGNLTSFKLLLNNNKIAPEIQRVSELLISLLIGSINDIDKVGAKVPETILARVKKNIILFDGEQTRFIYQEFNKKSVSIQGLSGTGKTELLLHKLKELYIQDESSRIYFTCHNIALANNLRERVPNFFNFMRVDKQIEWHKRLWVTHAWGSKNDPNTGFYSYLCNFYNLPFSRWSVDNTYEKIFKQILDRINLLNENDFEFAFDYILVDERQDFPSVFFELCEKIAKHKVYIAGDIFQDIFEKADKSDVAVDIVLNRCYRTDPRTLMFAHGIGLGLFEKKKLNWFPDSYWNDIGYTLERVDGNLVRLHRDPIRRFEDLNTDDFESVVIGGSNSVGDVVKIITGIRTKHKDLLPDDIAIIILEENTKQTYEYIDSLSVYIGRQLGWNVNRAYENKNKIPNTVFVSNSNNVKGLEFPFVICIAGSITNTYKFRNILYTMLTRSFIQSYLLVHEEKGIDQNKEGLRIINKYHYIQTIEPNVKEKREIQNKLTKFIQSNTNLSYEDFLTNIFDELNIDKDKRSKLSEALLKTGIDRFDKAKTIKFIRTNLEFYM</sequence>
<dbReference type="InterPro" id="IPR000212">
    <property type="entry name" value="DNA_helicase_UvrD/REP"/>
</dbReference>
<keyword evidence="3" id="KW-0378">Hydrolase</keyword>
<keyword evidence="4" id="KW-1185">Reference proteome</keyword>
<dbReference type="GO" id="GO:0004386">
    <property type="term" value="F:helicase activity"/>
    <property type="evidence" value="ECO:0007669"/>
    <property type="project" value="UniProtKB-KW"/>
</dbReference>
<dbReference type="InterPro" id="IPR027417">
    <property type="entry name" value="P-loop_NTPase"/>
</dbReference>
<evidence type="ECO:0000259" key="2">
    <source>
        <dbReference type="Pfam" id="PF13538"/>
    </source>
</evidence>
<dbReference type="Gene3D" id="3.40.50.300">
    <property type="entry name" value="P-loop containing nucleotide triphosphate hydrolases"/>
    <property type="match status" value="2"/>
</dbReference>
<name>A0ABS5IXZ3_9BACT</name>
<gene>
    <name evidence="3" type="ORF">KE626_07180</name>
</gene>
<dbReference type="Pfam" id="PF13245">
    <property type="entry name" value="AAA_19"/>
    <property type="match status" value="1"/>
</dbReference>